<evidence type="ECO:0000256" key="15">
    <source>
        <dbReference type="ARBA" id="ARBA00023180"/>
    </source>
</evidence>
<proteinExistence type="inferred from homology"/>
<feature type="binding site" evidence="19">
    <location>
        <position position="100"/>
    </location>
    <ligand>
        <name>Ca(2+)</name>
        <dbReference type="ChEBI" id="CHEBI:29108"/>
        <label>1</label>
    </ligand>
</feature>
<keyword evidence="16 22" id="KW-0376">Hydrogen peroxide</keyword>
<feature type="disulfide bond" evidence="21">
    <location>
        <begin position="227"/>
        <end position="253"/>
    </location>
</feature>
<feature type="binding site" evidence="19">
    <location>
        <position position="94"/>
    </location>
    <ligand>
        <name>Ca(2+)</name>
        <dbReference type="ChEBI" id="CHEBI:29108"/>
        <label>1</label>
    </ligand>
</feature>
<dbReference type="AlphaFoldDB" id="A0A5J9VQ23"/>
<comment type="similarity">
    <text evidence="4">Belongs to the peroxidase family. Ascorbate peroxidase subfamily.</text>
</comment>
<evidence type="ECO:0000256" key="1">
    <source>
        <dbReference type="ARBA" id="ARBA00000189"/>
    </source>
</evidence>
<dbReference type="FunFam" id="1.10.520.10:FF:000006">
    <property type="entry name" value="Peroxidase"/>
    <property type="match status" value="1"/>
</dbReference>
<dbReference type="PROSITE" id="PS00435">
    <property type="entry name" value="PEROXIDASE_1"/>
    <property type="match status" value="1"/>
</dbReference>
<dbReference type="CDD" id="cd00693">
    <property type="entry name" value="secretory_peroxidase"/>
    <property type="match status" value="1"/>
</dbReference>
<gene>
    <name evidence="24" type="ORF">EJB05_10973</name>
</gene>
<dbReference type="GO" id="GO:0020037">
    <property type="term" value="F:heme binding"/>
    <property type="evidence" value="ECO:0007669"/>
    <property type="project" value="UniProtKB-UniRule"/>
</dbReference>
<dbReference type="InterPro" id="IPR033905">
    <property type="entry name" value="Secretory_peroxidase"/>
</dbReference>
<feature type="non-terminal residue" evidence="24">
    <location>
        <position position="1"/>
    </location>
</feature>
<feature type="binding site" evidence="19">
    <location>
        <position position="98"/>
    </location>
    <ligand>
        <name>Ca(2+)</name>
        <dbReference type="ChEBI" id="CHEBI:29108"/>
        <label>1</label>
    </ligand>
</feature>
<keyword evidence="25" id="KW-1185">Reference proteome</keyword>
<keyword evidence="10 22" id="KW-0732">Signal</keyword>
<dbReference type="OrthoDB" id="603390at2759"/>
<evidence type="ECO:0000256" key="12">
    <source>
        <dbReference type="ARBA" id="ARBA00023002"/>
    </source>
</evidence>
<keyword evidence="11 19" id="KW-0106">Calcium</keyword>
<comment type="subcellular location">
    <subcellularLocation>
        <location evidence="3 22">Secreted</location>
    </subcellularLocation>
</comment>
<feature type="disulfide bond" evidence="21">
    <location>
        <begin position="92"/>
        <end position="97"/>
    </location>
</feature>
<dbReference type="Pfam" id="PF00141">
    <property type="entry name" value="peroxidase"/>
    <property type="match status" value="1"/>
</dbReference>
<evidence type="ECO:0000256" key="4">
    <source>
        <dbReference type="ARBA" id="ARBA00006873"/>
    </source>
</evidence>
<dbReference type="PRINTS" id="PR00458">
    <property type="entry name" value="PEROXIDASE"/>
</dbReference>
<dbReference type="GO" id="GO:0005576">
    <property type="term" value="C:extracellular region"/>
    <property type="evidence" value="ECO:0007669"/>
    <property type="project" value="UniProtKB-SubCell"/>
</dbReference>
<keyword evidence="6 22" id="KW-0964">Secreted</keyword>
<keyword evidence="8 22" id="KW-0349">Heme</keyword>
<evidence type="ECO:0000256" key="22">
    <source>
        <dbReference type="RuleBase" id="RU362060"/>
    </source>
</evidence>
<feature type="chain" id="PRO_5023967077" description="Peroxidase" evidence="22">
    <location>
        <begin position="23"/>
        <end position="345"/>
    </location>
</feature>
<evidence type="ECO:0000256" key="13">
    <source>
        <dbReference type="ARBA" id="ARBA00023004"/>
    </source>
</evidence>
<dbReference type="InterPro" id="IPR002016">
    <property type="entry name" value="Haem_peroxidase"/>
</dbReference>
<dbReference type="InterPro" id="IPR000823">
    <property type="entry name" value="Peroxidase_pln"/>
</dbReference>
<evidence type="ECO:0000256" key="16">
    <source>
        <dbReference type="ARBA" id="ARBA00023324"/>
    </source>
</evidence>
<evidence type="ECO:0000256" key="18">
    <source>
        <dbReference type="PIRSR" id="PIRSR600823-2"/>
    </source>
</evidence>
<evidence type="ECO:0000256" key="21">
    <source>
        <dbReference type="PIRSR" id="PIRSR600823-5"/>
    </source>
</evidence>
<feature type="site" description="Transition state stabilizer" evidence="20">
    <location>
        <position position="86"/>
    </location>
</feature>
<protein>
    <recommendedName>
        <fullName evidence="5 22">Peroxidase</fullName>
        <ecNumber evidence="5 22">1.11.1.7</ecNumber>
    </recommendedName>
</protein>
<feature type="binding site" evidence="18">
    <location>
        <position position="190"/>
    </location>
    <ligand>
        <name>substrate</name>
    </ligand>
</feature>
<evidence type="ECO:0000256" key="17">
    <source>
        <dbReference type="PIRSR" id="PIRSR600823-1"/>
    </source>
</evidence>
<dbReference type="PANTHER" id="PTHR31235">
    <property type="entry name" value="PEROXIDASE 25-RELATED"/>
    <property type="match status" value="1"/>
</dbReference>
<feature type="active site" description="Proton acceptor" evidence="17">
    <location>
        <position position="90"/>
    </location>
</feature>
<dbReference type="Gene3D" id="1.10.520.10">
    <property type="match status" value="1"/>
</dbReference>
<sequence>MAKLAVLALLAVLCSVTRQAAGYGYGSGYPAPGNGYPPPTPSPAPNANGLAIGFYGKTCPNAEKIVRGVVETEVKNNPGIGAGLIRMLFHDCFVEGCDASVLLDPTTANPQPEKLSPPNNPSLRGFEVIDKAKTALEAACPDTVSCADVVAFAGRDASAVLSNGRVNFPMPAGRRDGKVSLSSAALQFLPPPSFNVSELTASFAAKGLDVDDLVVLSGAHTVGRSHCSSFTDRLTSPNSTMNPGLAASLRQQCSANPNNATVDQDVVTPNFLDNQYYKNLLNGNVLFTSDAALLTSGRTNASVLMNTIFPGLFEFKFARAMVKMASIEVKTGANGEIRKNCRVVN</sequence>
<comment type="function">
    <text evidence="2">Removal of H(2)O(2), oxidation of toxic reductants, biosynthesis and degradation of lignin, suberization, auxin catabolism, response to environmental stresses such as wounding, pathogen attack and oxidative stress. These functions might be dependent on each isozyme/isoform in each plant tissue.</text>
</comment>
<feature type="binding site" evidence="19">
    <location>
        <position position="268"/>
    </location>
    <ligand>
        <name>Ca(2+)</name>
        <dbReference type="ChEBI" id="CHEBI:29108"/>
        <label>2</label>
    </ligand>
</feature>
<feature type="binding site" evidence="19">
    <location>
        <position position="273"/>
    </location>
    <ligand>
        <name>Ca(2+)</name>
        <dbReference type="ChEBI" id="CHEBI:29108"/>
        <label>2</label>
    </ligand>
</feature>
<dbReference type="PROSITE" id="PS50873">
    <property type="entry name" value="PEROXIDASE_4"/>
    <property type="match status" value="1"/>
</dbReference>
<comment type="caution">
    <text evidence="24">The sequence shown here is derived from an EMBL/GenBank/DDBJ whole genome shotgun (WGS) entry which is preliminary data.</text>
</comment>
<reference evidence="24 25" key="1">
    <citation type="journal article" date="2019" name="Sci. Rep.">
        <title>A high-quality genome of Eragrostis curvula grass provides insights into Poaceae evolution and supports new strategies to enhance forage quality.</title>
        <authorList>
            <person name="Carballo J."/>
            <person name="Santos B.A.C.M."/>
            <person name="Zappacosta D."/>
            <person name="Garbus I."/>
            <person name="Selva J.P."/>
            <person name="Gallo C.A."/>
            <person name="Diaz A."/>
            <person name="Albertini E."/>
            <person name="Caccamo M."/>
            <person name="Echenique V."/>
        </authorList>
    </citation>
    <scope>NUCLEOTIDE SEQUENCE [LARGE SCALE GENOMIC DNA]</scope>
    <source>
        <strain evidence="25">cv. Victoria</strain>
        <tissue evidence="24">Leaf</tissue>
    </source>
</reference>
<evidence type="ECO:0000256" key="11">
    <source>
        <dbReference type="ARBA" id="ARBA00022837"/>
    </source>
</evidence>
<evidence type="ECO:0000256" key="3">
    <source>
        <dbReference type="ARBA" id="ARBA00004613"/>
    </source>
</evidence>
<dbReference type="PROSITE" id="PS00436">
    <property type="entry name" value="PEROXIDASE_2"/>
    <property type="match status" value="1"/>
</dbReference>
<feature type="binding site" evidence="19">
    <location>
        <position position="96"/>
    </location>
    <ligand>
        <name>Ca(2+)</name>
        <dbReference type="ChEBI" id="CHEBI:29108"/>
        <label>1</label>
    </ligand>
</feature>
<dbReference type="SUPFAM" id="SSF48113">
    <property type="entry name" value="Heme-dependent peroxidases"/>
    <property type="match status" value="1"/>
</dbReference>
<dbReference type="InterPro" id="IPR019793">
    <property type="entry name" value="Peroxidases_heam-ligand_BS"/>
</dbReference>
<dbReference type="GO" id="GO:0006979">
    <property type="term" value="P:response to oxidative stress"/>
    <property type="evidence" value="ECO:0007669"/>
    <property type="project" value="UniProtKB-UniRule"/>
</dbReference>
<feature type="disulfide bond" evidence="21">
    <location>
        <begin position="146"/>
        <end position="341"/>
    </location>
</feature>
<dbReference type="Proteomes" id="UP000324897">
    <property type="component" value="Chromosome 4"/>
</dbReference>
<dbReference type="InterPro" id="IPR019794">
    <property type="entry name" value="Peroxidases_AS"/>
</dbReference>
<comment type="catalytic activity">
    <reaction evidence="1 22">
        <text>2 a phenolic donor + H2O2 = 2 a phenolic radical donor + 2 H2O</text>
        <dbReference type="Rhea" id="RHEA:56136"/>
        <dbReference type="ChEBI" id="CHEBI:15377"/>
        <dbReference type="ChEBI" id="CHEBI:16240"/>
        <dbReference type="ChEBI" id="CHEBI:139520"/>
        <dbReference type="ChEBI" id="CHEBI:139521"/>
        <dbReference type="EC" id="1.11.1.7"/>
    </reaction>
</comment>
<keyword evidence="12 22" id="KW-0560">Oxidoreductase</keyword>
<feature type="binding site" evidence="19">
    <location>
        <position position="113"/>
    </location>
    <ligand>
        <name>Ca(2+)</name>
        <dbReference type="ChEBI" id="CHEBI:29108"/>
        <label>1</label>
    </ligand>
</feature>
<evidence type="ECO:0000256" key="7">
    <source>
        <dbReference type="ARBA" id="ARBA00022559"/>
    </source>
</evidence>
<keyword evidence="15" id="KW-0325">Glycoprotein</keyword>
<evidence type="ECO:0000256" key="2">
    <source>
        <dbReference type="ARBA" id="ARBA00002322"/>
    </source>
</evidence>
<feature type="domain" description="Plant heme peroxidase family profile" evidence="23">
    <location>
        <begin position="49"/>
        <end position="345"/>
    </location>
</feature>
<dbReference type="Gene3D" id="1.10.420.10">
    <property type="entry name" value="Peroxidase, domain 2"/>
    <property type="match status" value="1"/>
</dbReference>
<dbReference type="GO" id="GO:0140825">
    <property type="term" value="F:lactoperoxidase activity"/>
    <property type="evidence" value="ECO:0007669"/>
    <property type="project" value="UniProtKB-EC"/>
</dbReference>
<keyword evidence="13 19" id="KW-0408">Iron</keyword>
<evidence type="ECO:0000256" key="19">
    <source>
        <dbReference type="PIRSR" id="PIRSR600823-3"/>
    </source>
</evidence>
<evidence type="ECO:0000256" key="9">
    <source>
        <dbReference type="ARBA" id="ARBA00022723"/>
    </source>
</evidence>
<evidence type="ECO:0000256" key="20">
    <source>
        <dbReference type="PIRSR" id="PIRSR600823-4"/>
    </source>
</evidence>
<evidence type="ECO:0000313" key="25">
    <source>
        <dbReference type="Proteomes" id="UP000324897"/>
    </source>
</evidence>
<accession>A0A5J9VQ23</accession>
<evidence type="ECO:0000256" key="10">
    <source>
        <dbReference type="ARBA" id="ARBA00022729"/>
    </source>
</evidence>
<feature type="signal peptide" evidence="22">
    <location>
        <begin position="1"/>
        <end position="22"/>
    </location>
</feature>
<feature type="binding site" evidence="19">
    <location>
        <position position="91"/>
    </location>
    <ligand>
        <name>Ca(2+)</name>
        <dbReference type="ChEBI" id="CHEBI:29108"/>
        <label>1</label>
    </ligand>
</feature>
<feature type="binding site" description="axial binding residue" evidence="19">
    <location>
        <position position="220"/>
    </location>
    <ligand>
        <name>heme b</name>
        <dbReference type="ChEBI" id="CHEBI:60344"/>
    </ligand>
    <ligandPart>
        <name>Fe</name>
        <dbReference type="ChEBI" id="CHEBI:18248"/>
    </ligandPart>
</feature>
<comment type="similarity">
    <text evidence="22">Belongs to the peroxidase family. Classical plant (class III) peroxidase subfamily.</text>
</comment>
<dbReference type="GO" id="GO:0046872">
    <property type="term" value="F:metal ion binding"/>
    <property type="evidence" value="ECO:0007669"/>
    <property type="project" value="UniProtKB-UniRule"/>
</dbReference>
<evidence type="ECO:0000259" key="23">
    <source>
        <dbReference type="PROSITE" id="PS50873"/>
    </source>
</evidence>
<comment type="cofactor">
    <cofactor evidence="19 22">
        <name>Ca(2+)</name>
        <dbReference type="ChEBI" id="CHEBI:29108"/>
    </cofactor>
    <text evidence="19 22">Binds 2 calcium ions per subunit.</text>
</comment>
<dbReference type="EC" id="1.11.1.7" evidence="5 22"/>
<dbReference type="GO" id="GO:0042744">
    <property type="term" value="P:hydrogen peroxide catabolic process"/>
    <property type="evidence" value="ECO:0007669"/>
    <property type="project" value="UniProtKB-KW"/>
</dbReference>
<feature type="disulfide bond" evidence="21">
    <location>
        <begin position="59"/>
        <end position="140"/>
    </location>
</feature>
<evidence type="ECO:0000256" key="8">
    <source>
        <dbReference type="ARBA" id="ARBA00022617"/>
    </source>
</evidence>
<dbReference type="PRINTS" id="PR00461">
    <property type="entry name" value="PLPEROXIDASE"/>
</dbReference>
<comment type="cofactor">
    <cofactor evidence="19 22">
        <name>heme b</name>
        <dbReference type="ChEBI" id="CHEBI:60344"/>
    </cofactor>
    <text evidence="19 22">Binds 1 heme b (iron(II)-protoporphyrin IX) group per subunit.</text>
</comment>
<dbReference type="FunFam" id="1.10.420.10:FF:000006">
    <property type="entry name" value="Peroxidase"/>
    <property type="match status" value="1"/>
</dbReference>
<dbReference type="EMBL" id="RWGY01000007">
    <property type="protein sequence ID" value="TVU37647.1"/>
    <property type="molecule type" value="Genomic_DNA"/>
</dbReference>
<evidence type="ECO:0000313" key="24">
    <source>
        <dbReference type="EMBL" id="TVU37647.1"/>
    </source>
</evidence>
<keyword evidence="7 22" id="KW-0575">Peroxidase</keyword>
<evidence type="ECO:0000256" key="6">
    <source>
        <dbReference type="ARBA" id="ARBA00022525"/>
    </source>
</evidence>
<dbReference type="Gramene" id="TVU37647">
    <property type="protein sequence ID" value="TVU37647"/>
    <property type="gene ID" value="EJB05_10973"/>
</dbReference>
<keyword evidence="9 19" id="KW-0479">Metal-binding</keyword>
<feature type="binding site" evidence="19">
    <location>
        <position position="265"/>
    </location>
    <ligand>
        <name>Ca(2+)</name>
        <dbReference type="ChEBI" id="CHEBI:29108"/>
        <label>2</label>
    </ligand>
</feature>
<name>A0A5J9VQ23_9POAL</name>
<organism evidence="24 25">
    <name type="scientific">Eragrostis curvula</name>
    <name type="common">weeping love grass</name>
    <dbReference type="NCBI Taxonomy" id="38414"/>
    <lineage>
        <taxon>Eukaryota</taxon>
        <taxon>Viridiplantae</taxon>
        <taxon>Streptophyta</taxon>
        <taxon>Embryophyta</taxon>
        <taxon>Tracheophyta</taxon>
        <taxon>Spermatophyta</taxon>
        <taxon>Magnoliopsida</taxon>
        <taxon>Liliopsida</taxon>
        <taxon>Poales</taxon>
        <taxon>Poaceae</taxon>
        <taxon>PACMAD clade</taxon>
        <taxon>Chloridoideae</taxon>
        <taxon>Eragrostideae</taxon>
        <taxon>Eragrostidinae</taxon>
        <taxon>Eragrostis</taxon>
    </lineage>
</organism>
<dbReference type="InterPro" id="IPR010255">
    <property type="entry name" value="Haem_peroxidase_sf"/>
</dbReference>
<keyword evidence="14 21" id="KW-1015">Disulfide bond</keyword>
<evidence type="ECO:0000256" key="5">
    <source>
        <dbReference type="ARBA" id="ARBA00012313"/>
    </source>
</evidence>
<feature type="binding site" evidence="19">
    <location>
        <position position="221"/>
    </location>
    <ligand>
        <name>Ca(2+)</name>
        <dbReference type="ChEBI" id="CHEBI:29108"/>
        <label>2</label>
    </ligand>
</feature>
<evidence type="ECO:0000256" key="14">
    <source>
        <dbReference type="ARBA" id="ARBA00023157"/>
    </source>
</evidence>